<dbReference type="InterPro" id="IPR018460">
    <property type="entry name" value="Battenin_disease_Cln3_subgr"/>
</dbReference>
<protein>
    <recommendedName>
        <fullName evidence="7">Battenin</fullName>
    </recommendedName>
</protein>
<evidence type="ECO:0000256" key="2">
    <source>
        <dbReference type="ARBA" id="ARBA00007467"/>
    </source>
</evidence>
<dbReference type="Gene3D" id="1.20.1250.20">
    <property type="entry name" value="MFS general substrate transporter like domains"/>
    <property type="match status" value="1"/>
</dbReference>
<evidence type="ECO:0000256" key="4">
    <source>
        <dbReference type="ARBA" id="ARBA00022692"/>
    </source>
</evidence>
<dbReference type="Pfam" id="PF02487">
    <property type="entry name" value="CLN3"/>
    <property type="match status" value="2"/>
</dbReference>
<feature type="transmembrane region" description="Helical" evidence="7">
    <location>
        <begin position="291"/>
        <end position="309"/>
    </location>
</feature>
<dbReference type="AlphaFoldDB" id="A0A3P9L8Z8"/>
<dbReference type="SUPFAM" id="SSF103473">
    <property type="entry name" value="MFS general substrate transporter"/>
    <property type="match status" value="1"/>
</dbReference>
<keyword evidence="4 7" id="KW-0812">Transmembrane</keyword>
<comment type="subcellular location">
    <subcellularLocation>
        <location evidence="1">Endomembrane system</location>
        <topology evidence="1">Multi-pass membrane protein</topology>
    </subcellularLocation>
    <subcellularLocation>
        <location evidence="7">Lysosome membrane</location>
        <topology evidence="7">Multi-pass membrane protein</topology>
    </subcellularLocation>
</comment>
<organism evidence="8 9">
    <name type="scientific">Oryzias latipes</name>
    <name type="common">Japanese rice fish</name>
    <name type="synonym">Japanese killifish</name>
    <dbReference type="NCBI Taxonomy" id="8090"/>
    <lineage>
        <taxon>Eukaryota</taxon>
        <taxon>Metazoa</taxon>
        <taxon>Chordata</taxon>
        <taxon>Craniata</taxon>
        <taxon>Vertebrata</taxon>
        <taxon>Euteleostomi</taxon>
        <taxon>Actinopterygii</taxon>
        <taxon>Neopterygii</taxon>
        <taxon>Teleostei</taxon>
        <taxon>Neoteleostei</taxon>
        <taxon>Acanthomorphata</taxon>
        <taxon>Ovalentaria</taxon>
        <taxon>Atherinomorphae</taxon>
        <taxon>Beloniformes</taxon>
        <taxon>Adrianichthyidae</taxon>
        <taxon>Oryziinae</taxon>
        <taxon>Oryzias</taxon>
    </lineage>
</organism>
<reference key="1">
    <citation type="journal article" date="2007" name="Nature">
        <title>The medaka draft genome and insights into vertebrate genome evolution.</title>
        <authorList>
            <person name="Kasahara M."/>
            <person name="Naruse K."/>
            <person name="Sasaki S."/>
            <person name="Nakatani Y."/>
            <person name="Qu W."/>
            <person name="Ahsan B."/>
            <person name="Yamada T."/>
            <person name="Nagayasu Y."/>
            <person name="Doi K."/>
            <person name="Kasai Y."/>
            <person name="Jindo T."/>
            <person name="Kobayashi D."/>
            <person name="Shimada A."/>
            <person name="Toyoda A."/>
            <person name="Kuroki Y."/>
            <person name="Fujiyama A."/>
            <person name="Sasaki T."/>
            <person name="Shimizu A."/>
            <person name="Asakawa S."/>
            <person name="Shimizu N."/>
            <person name="Hashimoto S."/>
            <person name="Yang J."/>
            <person name="Lee Y."/>
            <person name="Matsushima K."/>
            <person name="Sugano S."/>
            <person name="Sakaizumi M."/>
            <person name="Narita T."/>
            <person name="Ohishi K."/>
            <person name="Haga S."/>
            <person name="Ohta F."/>
            <person name="Nomoto H."/>
            <person name="Nogata K."/>
            <person name="Morishita T."/>
            <person name="Endo T."/>
            <person name="Shin-I T."/>
            <person name="Takeda H."/>
            <person name="Morishita S."/>
            <person name="Kohara Y."/>
        </authorList>
    </citation>
    <scope>NUCLEOTIDE SEQUENCE [LARGE SCALE GENOMIC DNA]</scope>
    <source>
        <strain>Hd-rR</strain>
    </source>
</reference>
<accession>A0A3P9L8Z8</accession>
<evidence type="ECO:0000256" key="5">
    <source>
        <dbReference type="ARBA" id="ARBA00022989"/>
    </source>
</evidence>
<reference evidence="8" key="3">
    <citation type="submission" date="2025-08" db="UniProtKB">
        <authorList>
            <consortium name="Ensembl"/>
        </authorList>
    </citation>
    <scope>IDENTIFICATION</scope>
    <source>
        <strain evidence="8">HNI</strain>
    </source>
</reference>
<feature type="transmembrane region" description="Helical" evidence="7">
    <location>
        <begin position="352"/>
        <end position="378"/>
    </location>
</feature>
<proteinExistence type="inferred from homology"/>
<feature type="transmembrane region" description="Helical" evidence="7">
    <location>
        <begin position="113"/>
        <end position="136"/>
    </location>
</feature>
<evidence type="ECO:0000313" key="8">
    <source>
        <dbReference type="Ensembl" id="ENSORLP00020017062.1"/>
    </source>
</evidence>
<reference evidence="8 9" key="2">
    <citation type="submission" date="2017-04" db="EMBL/GenBank/DDBJ databases">
        <title>CpG methylation of centromeres and impact of large insertions on vertebrate speciation.</title>
        <authorList>
            <person name="Ichikawa K."/>
            <person name="Yoshimura J."/>
            <person name="Morishita S."/>
        </authorList>
    </citation>
    <scope>NUCLEOTIDE SEQUENCE</scope>
    <source>
        <strain evidence="8 9">HNI</strain>
    </source>
</reference>
<feature type="transmembrane region" description="Helical" evidence="7">
    <location>
        <begin position="315"/>
        <end position="340"/>
    </location>
</feature>
<dbReference type="PRINTS" id="PR01315">
    <property type="entry name" value="BATTENIN"/>
</dbReference>
<reference evidence="8" key="4">
    <citation type="submission" date="2025-09" db="UniProtKB">
        <authorList>
            <consortium name="Ensembl"/>
        </authorList>
    </citation>
    <scope>IDENTIFICATION</scope>
    <source>
        <strain evidence="8">HNI</strain>
    </source>
</reference>
<evidence type="ECO:0000256" key="3">
    <source>
        <dbReference type="ARBA" id="ARBA00022448"/>
    </source>
</evidence>
<feature type="transmembrane region" description="Helical" evidence="7">
    <location>
        <begin position="87"/>
        <end position="106"/>
    </location>
</feature>
<keyword evidence="3" id="KW-0813">Transport</keyword>
<dbReference type="PANTHER" id="PTHR10981:SF0">
    <property type="entry name" value="BATTENIN"/>
    <property type="match status" value="1"/>
</dbReference>
<keyword evidence="7" id="KW-0458">Lysosome</keyword>
<feature type="transmembrane region" description="Helical" evidence="7">
    <location>
        <begin position="235"/>
        <end position="259"/>
    </location>
</feature>
<evidence type="ECO:0000313" key="9">
    <source>
        <dbReference type="Proteomes" id="UP000265180"/>
    </source>
</evidence>
<dbReference type="GO" id="GO:0005765">
    <property type="term" value="C:lysosomal membrane"/>
    <property type="evidence" value="ECO:0007669"/>
    <property type="project" value="UniProtKB-SubCell"/>
</dbReference>
<feature type="transmembrane region" description="Helical" evidence="7">
    <location>
        <begin position="170"/>
        <end position="190"/>
    </location>
</feature>
<name>A0A3P9L8Z8_ORYLA</name>
<dbReference type="GO" id="GO:0012505">
    <property type="term" value="C:endomembrane system"/>
    <property type="evidence" value="ECO:0007669"/>
    <property type="project" value="UniProtKB-SubCell"/>
</dbReference>
<sequence>ILGLCNNFAYVVMLSAAHDILTKEESKNATISAPVSLVATSGVGNSSNGTNYDCNPVTTGAVLLADILPTLIIKFIAPVFIHKVPYFRVLACVLVTVVSFLLVSFSSAMWQSILVVFASLGAGLGELSFLSLSVFFKNVLEGWGSGTGGAGVAGALLYSGLIQAGLSPRVTVLVMLVVPVSMLIYLYLLVPPPSLPQWSRNEIPYAAVGSEEEQGLTEESEEEEEGLLKFMCPLALVYFAEYFINQGLLELLFFPNFFLSHGDQYRRYQTIYQFGVFASRSSLHCVKIRRVWILTLLQNAVFLLLAVTFQFLPSAWLLFVIIFYEGLLGGAAYVNTFHFISKETESRHREFAMAASSVGDSFGIALAALAAFFVHQYFCSL</sequence>
<evidence type="ECO:0000256" key="1">
    <source>
        <dbReference type="ARBA" id="ARBA00004127"/>
    </source>
</evidence>
<keyword evidence="5 7" id="KW-1133">Transmembrane helix</keyword>
<dbReference type="PIRSF" id="PIRSF015974">
    <property type="entry name" value="CLN3_BTN1"/>
    <property type="match status" value="1"/>
</dbReference>
<dbReference type="PANTHER" id="PTHR10981">
    <property type="entry name" value="BATTENIN"/>
    <property type="match status" value="1"/>
</dbReference>
<evidence type="ECO:0000256" key="7">
    <source>
        <dbReference type="RuleBase" id="RU361113"/>
    </source>
</evidence>
<dbReference type="Proteomes" id="UP000265180">
    <property type="component" value="Chromosome 8"/>
</dbReference>
<dbReference type="InterPro" id="IPR003492">
    <property type="entry name" value="Battenin_disease_Cln3"/>
</dbReference>
<feature type="transmembrane region" description="Helical" evidence="7">
    <location>
        <begin position="142"/>
        <end position="158"/>
    </location>
</feature>
<comment type="similarity">
    <text evidence="2 7">Belongs to the battenin family.</text>
</comment>
<dbReference type="Ensembl" id="ENSORLT00020034150.1">
    <property type="protein sequence ID" value="ENSORLP00020017062.1"/>
    <property type="gene ID" value="ENSORLG00020018101.1"/>
</dbReference>
<keyword evidence="6 7" id="KW-0472">Membrane</keyword>
<evidence type="ECO:0000256" key="6">
    <source>
        <dbReference type="ARBA" id="ARBA00023136"/>
    </source>
</evidence>
<dbReference type="InterPro" id="IPR036259">
    <property type="entry name" value="MFS_trans_sf"/>
</dbReference>